<reference evidence="1 2" key="1">
    <citation type="submission" date="2016-01" db="EMBL/GenBank/DDBJ databases">
        <authorList>
            <person name="Manzoor S."/>
        </authorList>
    </citation>
    <scope>NUCLEOTIDE SEQUENCE [LARGE SCALE GENOMIC DNA]</scope>
    <source>
        <strain evidence="1">Methanoculleus sp MAB1</strain>
    </source>
</reference>
<organism evidence="1 2">
    <name type="scientific">Methanoculleus bourgensis</name>
    <dbReference type="NCBI Taxonomy" id="83986"/>
    <lineage>
        <taxon>Archaea</taxon>
        <taxon>Methanobacteriati</taxon>
        <taxon>Methanobacteriota</taxon>
        <taxon>Stenosarchaea group</taxon>
        <taxon>Methanomicrobia</taxon>
        <taxon>Methanomicrobiales</taxon>
        <taxon>Methanomicrobiaceae</taxon>
        <taxon>Methanoculleus</taxon>
    </lineage>
</organism>
<proteinExistence type="predicted"/>
<dbReference type="AlphaFoldDB" id="A0A110BIJ4"/>
<name>A0A110BIJ4_9EURY</name>
<dbReference type="AntiFam" id="ANF00271">
    <property type="entry name" value="Translation of CRISPR region"/>
</dbReference>
<sequence>MLQWSHVFSDMVRAGVDDLDPLGLVASMEPCLFRHGKEQVRILPLVLIEASMEPCLFRHGKRSRNRRSRRPSRASMEPCLFRHGKRLPIYNPTTRRSSFNGAMSFQTW</sequence>
<evidence type="ECO:0000313" key="2">
    <source>
        <dbReference type="Proteomes" id="UP000069850"/>
    </source>
</evidence>
<accession>A0A110BIJ4</accession>
<dbReference type="Proteomes" id="UP000069850">
    <property type="component" value="Chromosome 1"/>
</dbReference>
<protein>
    <submittedName>
        <fullName evidence="1">Uncharacterized protein</fullName>
    </submittedName>
</protein>
<gene>
    <name evidence="1" type="ORF">MMAB1_3307</name>
</gene>
<evidence type="ECO:0000313" key="1">
    <source>
        <dbReference type="EMBL" id="CVK34520.1"/>
    </source>
</evidence>
<dbReference type="EMBL" id="LT158599">
    <property type="protein sequence ID" value="CVK34520.1"/>
    <property type="molecule type" value="Genomic_DNA"/>
</dbReference>
<dbReference type="KEGG" id="mema:MMAB1_3307"/>